<dbReference type="PANTHER" id="PTHR42756:SF1">
    <property type="entry name" value="TRANSCRIPTIONAL REPRESSOR OF EMRAB OPERON"/>
    <property type="match status" value="1"/>
</dbReference>
<accession>A0A8D5FXX6</accession>
<dbReference type="InterPro" id="IPR023187">
    <property type="entry name" value="Tscrpt_reg_MarR-type_CS"/>
</dbReference>
<keyword evidence="2" id="KW-0238">DNA-binding</keyword>
<dbReference type="SUPFAM" id="SSF46785">
    <property type="entry name" value="Winged helix' DNA-binding domain"/>
    <property type="match status" value="1"/>
</dbReference>
<dbReference type="AlphaFoldDB" id="A0A8D5FXX6"/>
<dbReference type="InterPro" id="IPR000835">
    <property type="entry name" value="HTH_MarR-typ"/>
</dbReference>
<keyword evidence="3" id="KW-0804">Transcription</keyword>
<dbReference type="Gene3D" id="1.10.10.10">
    <property type="entry name" value="Winged helix-like DNA-binding domain superfamily/Winged helix DNA-binding domain"/>
    <property type="match status" value="1"/>
</dbReference>
<dbReference type="InterPro" id="IPR036388">
    <property type="entry name" value="WH-like_DNA-bd_sf"/>
</dbReference>
<protein>
    <submittedName>
        <fullName evidence="5">MarR family transcriptional regulator</fullName>
    </submittedName>
</protein>
<reference evidence="5" key="1">
    <citation type="journal article" date="2021" name="Arch. Microbiol.">
        <title>Methyloradius palustris gen. nov., sp. nov., a methanol-oxidizing bacterium isolated from snow.</title>
        <authorList>
            <person name="Miyadera T."/>
            <person name="Kojima H."/>
            <person name="Fukui M."/>
        </authorList>
    </citation>
    <scope>NUCLEOTIDE SEQUENCE</scope>
    <source>
        <strain evidence="5">Zm11</strain>
    </source>
</reference>
<dbReference type="PRINTS" id="PR00598">
    <property type="entry name" value="HTHMARR"/>
</dbReference>
<organism evidence="5 6">
    <name type="scientific">Methyloradius palustris</name>
    <dbReference type="NCBI Taxonomy" id="2778876"/>
    <lineage>
        <taxon>Bacteria</taxon>
        <taxon>Pseudomonadati</taxon>
        <taxon>Pseudomonadota</taxon>
        <taxon>Betaproteobacteria</taxon>
        <taxon>Nitrosomonadales</taxon>
        <taxon>Methylophilaceae</taxon>
        <taxon>Methyloradius</taxon>
    </lineage>
</organism>
<dbReference type="PROSITE" id="PS50995">
    <property type="entry name" value="HTH_MARR_2"/>
    <property type="match status" value="1"/>
</dbReference>
<keyword evidence="1" id="KW-0805">Transcription regulation</keyword>
<dbReference type="GO" id="GO:0003677">
    <property type="term" value="F:DNA binding"/>
    <property type="evidence" value="ECO:0007669"/>
    <property type="project" value="UniProtKB-KW"/>
</dbReference>
<feature type="domain" description="HTH marR-type" evidence="4">
    <location>
        <begin position="21"/>
        <end position="153"/>
    </location>
</feature>
<dbReference type="EMBL" id="AP024110">
    <property type="protein sequence ID" value="BCM23765.1"/>
    <property type="molecule type" value="Genomic_DNA"/>
</dbReference>
<proteinExistence type="predicted"/>
<evidence type="ECO:0000256" key="1">
    <source>
        <dbReference type="ARBA" id="ARBA00023015"/>
    </source>
</evidence>
<evidence type="ECO:0000256" key="2">
    <source>
        <dbReference type="ARBA" id="ARBA00023125"/>
    </source>
</evidence>
<dbReference type="InterPro" id="IPR036390">
    <property type="entry name" value="WH_DNA-bd_sf"/>
</dbReference>
<evidence type="ECO:0000259" key="4">
    <source>
        <dbReference type="PROSITE" id="PS50995"/>
    </source>
</evidence>
<dbReference type="GO" id="GO:0003700">
    <property type="term" value="F:DNA-binding transcription factor activity"/>
    <property type="evidence" value="ECO:0007669"/>
    <property type="project" value="InterPro"/>
</dbReference>
<evidence type="ECO:0000256" key="3">
    <source>
        <dbReference type="ARBA" id="ARBA00023163"/>
    </source>
</evidence>
<name>A0A8D5FXX6_9PROT</name>
<dbReference type="PROSITE" id="PS01117">
    <property type="entry name" value="HTH_MARR_1"/>
    <property type="match status" value="1"/>
</dbReference>
<dbReference type="SMART" id="SM00347">
    <property type="entry name" value="HTH_MARR"/>
    <property type="match status" value="1"/>
</dbReference>
<dbReference type="KEGG" id="mpau:ZMTM_00240"/>
<keyword evidence="6" id="KW-1185">Reference proteome</keyword>
<dbReference type="Proteomes" id="UP000826722">
    <property type="component" value="Chromosome"/>
</dbReference>
<evidence type="ECO:0000313" key="6">
    <source>
        <dbReference type="Proteomes" id="UP000826722"/>
    </source>
</evidence>
<dbReference type="PANTHER" id="PTHR42756">
    <property type="entry name" value="TRANSCRIPTIONAL REGULATOR, MARR"/>
    <property type="match status" value="1"/>
</dbReference>
<evidence type="ECO:0000313" key="5">
    <source>
        <dbReference type="EMBL" id="BCM23765.1"/>
    </source>
</evidence>
<dbReference type="RefSeq" id="WP_221764349.1">
    <property type="nucleotide sequence ID" value="NZ_AP024110.1"/>
</dbReference>
<sequence length="159" mass="17539">MTEISKNTPTNIAIPESSGPEDSILLLIKNVHFAILRTVDKNIAPLDLTAMQWAPIMAIAKGYAKTAADLANIANIDTGAITRMLDRLESKGLLVRTRSTDDRRVVNLELTEEGQRMALQIPAVLFKSMNLHLNGFNSEELATLKSLLTRMLENIPDVD</sequence>
<dbReference type="Pfam" id="PF01047">
    <property type="entry name" value="MarR"/>
    <property type="match status" value="1"/>
</dbReference>
<gene>
    <name evidence="5" type="ORF">ZMTM_00240</name>
</gene>